<evidence type="ECO:0000313" key="1">
    <source>
        <dbReference type="EMBL" id="MFC4874669.1"/>
    </source>
</evidence>
<organism evidence="1 2">
    <name type="scientific">Negadavirga shengliensis</name>
    <dbReference type="NCBI Taxonomy" id="1389218"/>
    <lineage>
        <taxon>Bacteria</taxon>
        <taxon>Pseudomonadati</taxon>
        <taxon>Bacteroidota</taxon>
        <taxon>Cytophagia</taxon>
        <taxon>Cytophagales</taxon>
        <taxon>Cyclobacteriaceae</taxon>
        <taxon>Negadavirga</taxon>
    </lineage>
</organism>
<dbReference type="EMBL" id="JBHSJJ010000020">
    <property type="protein sequence ID" value="MFC4874669.1"/>
    <property type="molecule type" value="Genomic_DNA"/>
</dbReference>
<proteinExistence type="predicted"/>
<sequence>MKRKPIGIIDKDVVRADGAGRLLFDLQQKVTNEMGRSQAALKTGIANAWDRWMTDTIFNQ</sequence>
<protein>
    <submittedName>
        <fullName evidence="1">Uncharacterized protein</fullName>
    </submittedName>
</protein>
<dbReference type="RefSeq" id="WP_377068740.1">
    <property type="nucleotide sequence ID" value="NZ_JBHSJJ010000020.1"/>
</dbReference>
<accession>A0ABV9T7U4</accession>
<name>A0ABV9T7U4_9BACT</name>
<reference evidence="2" key="1">
    <citation type="journal article" date="2019" name="Int. J. Syst. Evol. Microbiol.">
        <title>The Global Catalogue of Microorganisms (GCM) 10K type strain sequencing project: providing services to taxonomists for standard genome sequencing and annotation.</title>
        <authorList>
            <consortium name="The Broad Institute Genomics Platform"/>
            <consortium name="The Broad Institute Genome Sequencing Center for Infectious Disease"/>
            <person name="Wu L."/>
            <person name="Ma J."/>
        </authorList>
    </citation>
    <scope>NUCLEOTIDE SEQUENCE [LARGE SCALE GENOMIC DNA]</scope>
    <source>
        <strain evidence="2">CGMCC 4.7466</strain>
    </source>
</reference>
<gene>
    <name evidence="1" type="ORF">ACFPFU_23400</name>
</gene>
<comment type="caution">
    <text evidence="1">The sequence shown here is derived from an EMBL/GenBank/DDBJ whole genome shotgun (WGS) entry which is preliminary data.</text>
</comment>
<evidence type="ECO:0000313" key="2">
    <source>
        <dbReference type="Proteomes" id="UP001595818"/>
    </source>
</evidence>
<keyword evidence="2" id="KW-1185">Reference proteome</keyword>
<dbReference type="Proteomes" id="UP001595818">
    <property type="component" value="Unassembled WGS sequence"/>
</dbReference>